<organism evidence="16 17">
    <name type="scientific">Gymnopilus dilepis</name>
    <dbReference type="NCBI Taxonomy" id="231916"/>
    <lineage>
        <taxon>Eukaryota</taxon>
        <taxon>Fungi</taxon>
        <taxon>Dikarya</taxon>
        <taxon>Basidiomycota</taxon>
        <taxon>Agaricomycotina</taxon>
        <taxon>Agaricomycetes</taxon>
        <taxon>Agaricomycetidae</taxon>
        <taxon>Agaricales</taxon>
        <taxon>Agaricineae</taxon>
        <taxon>Hymenogastraceae</taxon>
        <taxon>Gymnopilus</taxon>
    </lineage>
</organism>
<evidence type="ECO:0000256" key="3">
    <source>
        <dbReference type="ARBA" id="ARBA00012552"/>
    </source>
</evidence>
<feature type="domain" description="DNA2/NAM7 helicase-like C-terminal" evidence="14">
    <location>
        <begin position="664"/>
        <end position="872"/>
    </location>
</feature>
<dbReference type="EMBL" id="NHYE01005527">
    <property type="protein sequence ID" value="PPQ70809.1"/>
    <property type="molecule type" value="Genomic_DNA"/>
</dbReference>
<dbReference type="CDD" id="cd18808">
    <property type="entry name" value="SF1_C_Upf1"/>
    <property type="match status" value="1"/>
</dbReference>
<evidence type="ECO:0000313" key="17">
    <source>
        <dbReference type="Proteomes" id="UP000284706"/>
    </source>
</evidence>
<keyword evidence="5" id="KW-0547">Nucleotide-binding</keyword>
<evidence type="ECO:0000256" key="8">
    <source>
        <dbReference type="ARBA" id="ARBA00022840"/>
    </source>
</evidence>
<gene>
    <name evidence="16" type="ORF">CVT26_014053</name>
</gene>
<dbReference type="FunFam" id="3.40.50.300:FF:000608">
    <property type="entry name" value="Mov10 RISC complex RNA helicase"/>
    <property type="match status" value="1"/>
</dbReference>
<dbReference type="Pfam" id="PF13087">
    <property type="entry name" value="AAA_12"/>
    <property type="match status" value="1"/>
</dbReference>
<feature type="domain" description="DNA2/NAM7 helicase helicase" evidence="13">
    <location>
        <begin position="472"/>
        <end position="555"/>
    </location>
</feature>
<keyword evidence="6" id="KW-0378">Hydrolase</keyword>
<dbReference type="GO" id="GO:0031047">
    <property type="term" value="P:regulatory ncRNA-mediated gene silencing"/>
    <property type="evidence" value="ECO:0007669"/>
    <property type="project" value="UniProtKB-KW"/>
</dbReference>
<dbReference type="InterPro" id="IPR041679">
    <property type="entry name" value="DNA2/NAM7-like_C"/>
</dbReference>
<feature type="domain" description="Helicase MOV-10-like beta-barrel" evidence="15">
    <location>
        <begin position="366"/>
        <end position="417"/>
    </location>
</feature>
<evidence type="ECO:0000256" key="2">
    <source>
        <dbReference type="ARBA" id="ARBA00005601"/>
    </source>
</evidence>
<sequence length="956" mass="108483">MSTQTCPAILAQGICSDRRYPYTHTTAHRSTRSINHQEERSNDTYQTKRASRNCDACMKNSQPQALAAHKEPPLHVIRERYYSALSDAEVDKNGLAIEGSFDFDYVDVSNTQSLSRIVSVKTTTSASSATLVNITLGSSQGTRRTQSAFSVAIPEDRKISPSRPLAILITLRQTSIGRYEDRLDFLFEDALLKKRFVISRTAKAIVADRSEHEALQPVKPFVPRTRTARPPILQIVEGGKDCKPPAVTAIRYIRTLPQALIPTNLKKFLSGLRPVPQAVDEVRKAFIPKVFDSATYNNLFKHLIWIEEYKMEEDVQCYDMSYVTLINHRNFYYLDVPGLAEQRPSVLVGMSVKYYRLTATSSIMCIGDIIYVQDQNATDGRWFEGHVHFVRRAEVGLRFHDSFTTSYTAGRRFRVRFRLNRIPIRRQHQAIDMVLNNDERLLFPVARDLPNRPVPRYKDLTLTLYNPSIAGNPPQEQAVASIVSLRPGSPPFVVFGPPGTGKTMTIVEAILQLLWTNRQAKILVCAPSNSAADLIASRLRQHLKVTELFRFYAPSRFKDQVPDELHPYTYIRDDGHFSMPPMSTMTRFRVVVATCVSSSVVSGIGMPRGHFSHIFIDEAGQSTEPETFISIKTMADARTNVILSGDPKQLGPIIRSGIARQLGLEKSYLERLMDREVYNLRTYYGKSVVKLTRNFRSHDAILRFPNERFYDAELQECANEAVINAYLDSPLLPSKKFPVIFHAVTGKDDREASSPSFFNVDELLQVKSYVQKLKNDRRFRTTDADIGVIAPYHAQCQKLRTILRPFADGVKVGSVEEFQGQERKVILISTVRSSKEFVEYDLRHTLGFVANPRRFNVAVTRAQAMLIIVGDPQVLSLDPLWRSFLNYIYLNGGWVGPDISWDPEVPVDMAGGYDKAVRAAAQLDMNEFARRMESLTMDEVEEELDANVDRPWRELE</sequence>
<feature type="domain" description="DNA2/NAM7 helicase helicase" evidence="13">
    <location>
        <begin position="585"/>
        <end position="656"/>
    </location>
</feature>
<dbReference type="EC" id="3.6.4.13" evidence="3"/>
<reference evidence="16 17" key="1">
    <citation type="journal article" date="2018" name="Evol. Lett.">
        <title>Horizontal gene cluster transfer increased hallucinogenic mushroom diversity.</title>
        <authorList>
            <person name="Reynolds H.T."/>
            <person name="Vijayakumar V."/>
            <person name="Gluck-Thaler E."/>
            <person name="Korotkin H.B."/>
            <person name="Matheny P.B."/>
            <person name="Slot J.C."/>
        </authorList>
    </citation>
    <scope>NUCLEOTIDE SEQUENCE [LARGE SCALE GENOMIC DNA]</scope>
    <source>
        <strain evidence="16 17">SRW20</strain>
    </source>
</reference>
<evidence type="ECO:0000256" key="7">
    <source>
        <dbReference type="ARBA" id="ARBA00022806"/>
    </source>
</evidence>
<dbReference type="AlphaFoldDB" id="A0A409VX35"/>
<dbReference type="InterPro" id="IPR047187">
    <property type="entry name" value="SF1_C_Upf1"/>
</dbReference>
<dbReference type="Pfam" id="PF13086">
    <property type="entry name" value="AAA_11"/>
    <property type="match status" value="2"/>
</dbReference>
<accession>A0A409VX35</accession>
<dbReference type="Pfam" id="PF21634">
    <property type="entry name" value="MOV-10_beta-barrel"/>
    <property type="match status" value="2"/>
</dbReference>
<evidence type="ECO:0000259" key="14">
    <source>
        <dbReference type="Pfam" id="PF13087"/>
    </source>
</evidence>
<dbReference type="InterPro" id="IPR027417">
    <property type="entry name" value="P-loop_NTPase"/>
</dbReference>
<comment type="caution">
    <text evidence="16">The sequence shown here is derived from an EMBL/GenBank/DDBJ whole genome shotgun (WGS) entry which is preliminary data.</text>
</comment>
<name>A0A409VX35_9AGAR</name>
<evidence type="ECO:0000256" key="4">
    <source>
        <dbReference type="ARBA" id="ARBA00022490"/>
    </source>
</evidence>
<dbReference type="OrthoDB" id="6513042at2759"/>
<keyword evidence="8" id="KW-0067">ATP-binding</keyword>
<evidence type="ECO:0000256" key="12">
    <source>
        <dbReference type="SAM" id="MobiDB-lite"/>
    </source>
</evidence>
<evidence type="ECO:0000256" key="6">
    <source>
        <dbReference type="ARBA" id="ARBA00022801"/>
    </source>
</evidence>
<evidence type="ECO:0000313" key="16">
    <source>
        <dbReference type="EMBL" id="PPQ70809.1"/>
    </source>
</evidence>
<dbReference type="SUPFAM" id="SSF52540">
    <property type="entry name" value="P-loop containing nucleoside triphosphate hydrolases"/>
    <property type="match status" value="1"/>
</dbReference>
<dbReference type="GO" id="GO:0003723">
    <property type="term" value="F:RNA binding"/>
    <property type="evidence" value="ECO:0007669"/>
    <property type="project" value="UniProtKB-KW"/>
</dbReference>
<dbReference type="PANTHER" id="PTHR45418">
    <property type="entry name" value="CANCER/TESTIS ANTIGEN 55"/>
    <property type="match status" value="1"/>
</dbReference>
<evidence type="ECO:0000256" key="11">
    <source>
        <dbReference type="ARBA" id="ARBA00047984"/>
    </source>
</evidence>
<dbReference type="GO" id="GO:0036464">
    <property type="term" value="C:cytoplasmic ribonucleoprotein granule"/>
    <property type="evidence" value="ECO:0007669"/>
    <property type="project" value="UniProtKB-SubCell"/>
</dbReference>
<feature type="region of interest" description="Disordered" evidence="12">
    <location>
        <begin position="26"/>
        <end position="47"/>
    </location>
</feature>
<dbReference type="GO" id="GO:0005524">
    <property type="term" value="F:ATP binding"/>
    <property type="evidence" value="ECO:0007669"/>
    <property type="project" value="UniProtKB-KW"/>
</dbReference>
<keyword evidence="4" id="KW-0963">Cytoplasm</keyword>
<dbReference type="GO" id="GO:0032574">
    <property type="term" value="F:5'-3' RNA helicase activity"/>
    <property type="evidence" value="ECO:0007669"/>
    <property type="project" value="InterPro"/>
</dbReference>
<evidence type="ECO:0000259" key="15">
    <source>
        <dbReference type="Pfam" id="PF21634"/>
    </source>
</evidence>
<dbReference type="PANTHER" id="PTHR45418:SF1">
    <property type="entry name" value="CANCER_TESTIS ANTIGEN 55"/>
    <property type="match status" value="1"/>
</dbReference>
<evidence type="ECO:0000259" key="13">
    <source>
        <dbReference type="Pfam" id="PF13086"/>
    </source>
</evidence>
<dbReference type="InterPro" id="IPR041677">
    <property type="entry name" value="DNA2/NAM7_AAA_11"/>
</dbReference>
<comment type="catalytic activity">
    <reaction evidence="11">
        <text>ATP + H2O = ADP + phosphate + H(+)</text>
        <dbReference type="Rhea" id="RHEA:13065"/>
        <dbReference type="ChEBI" id="CHEBI:15377"/>
        <dbReference type="ChEBI" id="CHEBI:15378"/>
        <dbReference type="ChEBI" id="CHEBI:30616"/>
        <dbReference type="ChEBI" id="CHEBI:43474"/>
        <dbReference type="ChEBI" id="CHEBI:456216"/>
        <dbReference type="EC" id="3.6.4.13"/>
    </reaction>
</comment>
<dbReference type="STRING" id="231916.A0A409VX35"/>
<dbReference type="Proteomes" id="UP000284706">
    <property type="component" value="Unassembled WGS sequence"/>
</dbReference>
<dbReference type="InterPro" id="IPR049080">
    <property type="entry name" value="MOV-10-like_beta-barrel"/>
</dbReference>
<dbReference type="Gene3D" id="3.40.50.300">
    <property type="entry name" value="P-loop containing nucleotide triphosphate hydrolases"/>
    <property type="match status" value="2"/>
</dbReference>
<evidence type="ECO:0000256" key="5">
    <source>
        <dbReference type="ARBA" id="ARBA00022741"/>
    </source>
</evidence>
<evidence type="ECO:0000256" key="9">
    <source>
        <dbReference type="ARBA" id="ARBA00022884"/>
    </source>
</evidence>
<dbReference type="CDD" id="cd18038">
    <property type="entry name" value="DEXXQc_Helz-like"/>
    <property type="match status" value="1"/>
</dbReference>
<keyword evidence="9" id="KW-0694">RNA-binding</keyword>
<dbReference type="GO" id="GO:0016787">
    <property type="term" value="F:hydrolase activity"/>
    <property type="evidence" value="ECO:0007669"/>
    <property type="project" value="UniProtKB-KW"/>
</dbReference>
<keyword evidence="7" id="KW-0347">Helicase</keyword>
<proteinExistence type="inferred from homology"/>
<dbReference type="InParanoid" id="A0A409VX35"/>
<comment type="similarity">
    <text evidence="2">Belongs to the DNA2/NAM7 helicase family. SDE3 subfamily.</text>
</comment>
<evidence type="ECO:0000256" key="10">
    <source>
        <dbReference type="ARBA" id="ARBA00023158"/>
    </source>
</evidence>
<keyword evidence="17" id="KW-1185">Reference proteome</keyword>
<evidence type="ECO:0000256" key="1">
    <source>
        <dbReference type="ARBA" id="ARBA00004331"/>
    </source>
</evidence>
<dbReference type="InterPro" id="IPR026122">
    <property type="entry name" value="MOV-10/SDE3_DEXXQ/H-box"/>
</dbReference>
<comment type="subcellular location">
    <subcellularLocation>
        <location evidence="1">Cytoplasm</location>
        <location evidence="1">Cytoplasmic ribonucleoprotein granule</location>
    </subcellularLocation>
</comment>
<protein>
    <recommendedName>
        <fullName evidence="3">RNA helicase</fullName>
        <ecNumber evidence="3">3.6.4.13</ecNumber>
    </recommendedName>
</protein>
<keyword evidence="10" id="KW-0943">RNA-mediated gene silencing</keyword>
<feature type="domain" description="Helicase MOV-10-like beta-barrel" evidence="15">
    <location>
        <begin position="318"/>
        <end position="352"/>
    </location>
</feature>